<gene>
    <name evidence="1" type="ordered locus">Tmath_2156</name>
</gene>
<organism evidence="1 2">
    <name type="scientific">Thermoanaerobacter mathranii subsp. mathranii (strain DSM 11426 / CCUG 53645 / CIP 108742 / A3)</name>
    <dbReference type="NCBI Taxonomy" id="583358"/>
    <lineage>
        <taxon>Bacteria</taxon>
        <taxon>Bacillati</taxon>
        <taxon>Bacillota</taxon>
        <taxon>Clostridia</taxon>
        <taxon>Thermoanaerobacterales</taxon>
        <taxon>Thermoanaerobacteraceae</taxon>
        <taxon>Thermoanaerobacter</taxon>
    </lineage>
</organism>
<dbReference type="Proteomes" id="UP000002064">
    <property type="component" value="Chromosome"/>
</dbReference>
<dbReference type="RefSeq" id="WP_013150969.1">
    <property type="nucleotide sequence ID" value="NC_014209.1"/>
</dbReference>
<sequence length="87" mass="10399">MNRERQKIETQNITLSLPKNLLQRIKHIAIDKNTSVSRLLTETLEEIVKKEDSYENARLYHIKILEKGFDLGTEGKVTWRREDLYER</sequence>
<evidence type="ECO:0000313" key="2">
    <source>
        <dbReference type="Proteomes" id="UP000002064"/>
    </source>
</evidence>
<dbReference type="InterPro" id="IPR045944">
    <property type="entry name" value="DUF6364"/>
</dbReference>
<evidence type="ECO:0008006" key="3">
    <source>
        <dbReference type="Google" id="ProtNLM"/>
    </source>
</evidence>
<reference evidence="1 2" key="1">
    <citation type="submission" date="2010-05" db="EMBL/GenBank/DDBJ databases">
        <title>Complete sequence of Thermoanaerobacter mathranii subsp. mathranii mathranii str. A3.</title>
        <authorList>
            <consortium name="US DOE Joint Genome Institute"/>
            <person name="Lucas S."/>
            <person name="Copeland A."/>
            <person name="Lapidus A."/>
            <person name="Cheng J.-F."/>
            <person name="Bruce D."/>
            <person name="Goodwin L."/>
            <person name="Pitluck S."/>
            <person name="Held B."/>
            <person name="Detter J.C."/>
            <person name="Han C."/>
            <person name="Tapia R."/>
            <person name="Land M."/>
            <person name="Hauser L."/>
            <person name="Kyrpides N."/>
            <person name="Mikhailova N."/>
            <person name="Zhou J."/>
            <person name="Hemme C."/>
            <person name="Woyke T."/>
        </authorList>
    </citation>
    <scope>NUCLEOTIDE SEQUENCE [LARGE SCALE GENOMIC DNA]</scope>
    <source>
        <strain evidence="1 2">A3</strain>
    </source>
</reference>
<dbReference type="SUPFAM" id="SSF47598">
    <property type="entry name" value="Ribbon-helix-helix"/>
    <property type="match status" value="1"/>
</dbReference>
<dbReference type="Pfam" id="PF19891">
    <property type="entry name" value="DUF6364"/>
    <property type="match status" value="1"/>
</dbReference>
<protein>
    <recommendedName>
        <fullName evidence="3">CopG domain protein DNA-binding domain protein</fullName>
    </recommendedName>
</protein>
<dbReference type="InterPro" id="IPR010985">
    <property type="entry name" value="Ribbon_hlx_hlx"/>
</dbReference>
<name>A0ABM5LSP5_THEM3</name>
<keyword evidence="2" id="KW-1185">Reference proteome</keyword>
<dbReference type="Gene3D" id="1.10.1220.10">
    <property type="entry name" value="Met repressor-like"/>
    <property type="match status" value="1"/>
</dbReference>
<accession>A0ABM5LSP5</accession>
<dbReference type="EMBL" id="CP002032">
    <property type="protein sequence ID" value="ADH61828.1"/>
    <property type="molecule type" value="Genomic_DNA"/>
</dbReference>
<evidence type="ECO:0000313" key="1">
    <source>
        <dbReference type="EMBL" id="ADH61828.1"/>
    </source>
</evidence>
<proteinExistence type="predicted"/>
<dbReference type="InterPro" id="IPR013321">
    <property type="entry name" value="Arc_rbn_hlx_hlx"/>
</dbReference>